<accession>A0ABM1XNB5</accession>
<feature type="domain" description="AMP-dependent synthetase/ligase" evidence="4">
    <location>
        <begin position="44"/>
        <end position="402"/>
    </location>
</feature>
<keyword evidence="2" id="KW-0576">Peroxisome</keyword>
<keyword evidence="7" id="KW-1185">Reference proteome</keyword>
<dbReference type="Pfam" id="PF00501">
    <property type="entry name" value="AMP-binding"/>
    <property type="match status" value="1"/>
</dbReference>
<keyword evidence="3" id="KW-0472">Membrane</keyword>
<dbReference type="InterPro" id="IPR042099">
    <property type="entry name" value="ANL_N_sf"/>
</dbReference>
<organism evidence="6 7">
    <name type="scientific">Aedes albopictus</name>
    <name type="common">Asian tiger mosquito</name>
    <name type="synonym">Stegomyia albopicta</name>
    <dbReference type="NCBI Taxonomy" id="7160"/>
    <lineage>
        <taxon>Eukaryota</taxon>
        <taxon>Metazoa</taxon>
        <taxon>Ecdysozoa</taxon>
        <taxon>Arthropoda</taxon>
        <taxon>Hexapoda</taxon>
        <taxon>Insecta</taxon>
        <taxon>Pterygota</taxon>
        <taxon>Neoptera</taxon>
        <taxon>Endopterygota</taxon>
        <taxon>Diptera</taxon>
        <taxon>Nematocera</taxon>
        <taxon>Culicoidea</taxon>
        <taxon>Culicidae</taxon>
        <taxon>Culicinae</taxon>
        <taxon>Aedini</taxon>
        <taxon>Aedes</taxon>
        <taxon>Stegomyia</taxon>
    </lineage>
</organism>
<feature type="transmembrane region" description="Helical" evidence="3">
    <location>
        <begin position="243"/>
        <end position="264"/>
    </location>
</feature>
<dbReference type="InterPro" id="IPR020845">
    <property type="entry name" value="AMP-binding_CS"/>
</dbReference>
<dbReference type="Pfam" id="PF13193">
    <property type="entry name" value="AMP-binding_C"/>
    <property type="match status" value="1"/>
</dbReference>
<dbReference type="InterPro" id="IPR000873">
    <property type="entry name" value="AMP-dep_synth/lig_dom"/>
</dbReference>
<evidence type="ECO:0008006" key="8">
    <source>
        <dbReference type="Google" id="ProtNLM"/>
    </source>
</evidence>
<comment type="subcellular location">
    <subcellularLocation>
        <location evidence="1">Peroxisome</location>
    </subcellularLocation>
</comment>
<dbReference type="Gene3D" id="3.40.50.12780">
    <property type="entry name" value="N-terminal domain of ligase-like"/>
    <property type="match status" value="1"/>
</dbReference>
<feature type="domain" description="AMP-binding enzyme C-terminal" evidence="5">
    <location>
        <begin position="453"/>
        <end position="530"/>
    </location>
</feature>
<dbReference type="InterPro" id="IPR045851">
    <property type="entry name" value="AMP-bd_C_sf"/>
</dbReference>
<evidence type="ECO:0000313" key="7">
    <source>
        <dbReference type="Proteomes" id="UP000069940"/>
    </source>
</evidence>
<dbReference type="InterPro" id="IPR025110">
    <property type="entry name" value="AMP-bd_C"/>
</dbReference>
<dbReference type="Proteomes" id="UP000069940">
    <property type="component" value="Unassembled WGS sequence"/>
</dbReference>
<evidence type="ECO:0000256" key="3">
    <source>
        <dbReference type="SAM" id="Phobius"/>
    </source>
</evidence>
<evidence type="ECO:0000259" key="4">
    <source>
        <dbReference type="Pfam" id="PF00501"/>
    </source>
</evidence>
<evidence type="ECO:0000313" key="6">
    <source>
        <dbReference type="EnsemblMetazoa" id="AALFPA23_001249.P1076"/>
    </source>
</evidence>
<dbReference type="PROSITE" id="PS00455">
    <property type="entry name" value="AMP_BINDING"/>
    <property type="match status" value="1"/>
</dbReference>
<dbReference type="RefSeq" id="XP_019525799.2">
    <property type="nucleotide sequence ID" value="XM_019670254.3"/>
</dbReference>
<proteinExistence type="predicted"/>
<dbReference type="GeneID" id="109397914"/>
<dbReference type="Gene3D" id="3.30.300.30">
    <property type="match status" value="1"/>
</dbReference>
<evidence type="ECO:0000256" key="2">
    <source>
        <dbReference type="ARBA" id="ARBA00023140"/>
    </source>
</evidence>
<reference evidence="7" key="1">
    <citation type="journal article" date="2015" name="Proc. Natl. Acad. Sci. U.S.A.">
        <title>Genome sequence of the Asian Tiger mosquito, Aedes albopictus, reveals insights into its biology, genetics, and evolution.</title>
        <authorList>
            <person name="Chen X.G."/>
            <person name="Jiang X."/>
            <person name="Gu J."/>
            <person name="Xu M."/>
            <person name="Wu Y."/>
            <person name="Deng Y."/>
            <person name="Zhang C."/>
            <person name="Bonizzoni M."/>
            <person name="Dermauw W."/>
            <person name="Vontas J."/>
            <person name="Armbruster P."/>
            <person name="Huang X."/>
            <person name="Yang Y."/>
            <person name="Zhang H."/>
            <person name="He W."/>
            <person name="Peng H."/>
            <person name="Liu Y."/>
            <person name="Wu K."/>
            <person name="Chen J."/>
            <person name="Lirakis M."/>
            <person name="Topalis P."/>
            <person name="Van Leeuwen T."/>
            <person name="Hall A.B."/>
            <person name="Jiang X."/>
            <person name="Thorpe C."/>
            <person name="Mueller R.L."/>
            <person name="Sun C."/>
            <person name="Waterhouse R.M."/>
            <person name="Yan G."/>
            <person name="Tu Z.J."/>
            <person name="Fang X."/>
            <person name="James A.A."/>
        </authorList>
    </citation>
    <scope>NUCLEOTIDE SEQUENCE [LARGE SCALE GENOMIC DNA]</scope>
    <source>
        <strain evidence="7">Foshan</strain>
    </source>
</reference>
<keyword evidence="3" id="KW-0812">Transmembrane</keyword>
<evidence type="ECO:0000256" key="1">
    <source>
        <dbReference type="ARBA" id="ARBA00004275"/>
    </source>
</evidence>
<dbReference type="PANTHER" id="PTHR24096:SF353">
    <property type="entry name" value="GH16244P-RELATED"/>
    <property type="match status" value="1"/>
</dbReference>
<keyword evidence="3" id="KW-1133">Transmembrane helix</keyword>
<protein>
    <recommendedName>
        <fullName evidence="8">Acyl-coa synthetase</fullName>
    </recommendedName>
</protein>
<name>A0ABM1XNB5_AEDAL</name>
<dbReference type="SUPFAM" id="SSF56801">
    <property type="entry name" value="Acetyl-CoA synthetase-like"/>
    <property type="match status" value="1"/>
</dbReference>
<reference evidence="6" key="2">
    <citation type="submission" date="2025-05" db="UniProtKB">
        <authorList>
            <consortium name="EnsemblMetazoa"/>
        </authorList>
    </citation>
    <scope>IDENTIFICATION</scope>
    <source>
        <strain evidence="6">Foshan</strain>
    </source>
</reference>
<sequence>MMHSTRNVFTFYDPAAKVWSGLPRRPIFNPDQSLGDLILQILERNAGKVMQISADSGVELTGGELRLRTIRIAQNLARMGFGDHSQELFTMIARNGEHTAPVLFACFALGIPVNTLDPSFQRDDLSHMFQMVQPKVIFCETESLDETIAACEMSAISPLIILMGSTADGFDQVDRLMVATGQEEYFVPTAIADPAKHLAILICSSGTTGRPKAVCLSHSICIAHVANFFECHPSDRAFAFSSLYWLSGLIILLCGTILGATRIITRQTYRPELALDIIKNFKVSALCITPSQAYGIIHSGLSKPSHFSSIRYVFCGGSAVPTSLKRSFEKLIPGRSMEVAYGFSEIAYSVSLSKRDLYRDGSVGFPRAGTEFKIIDDDGNPLENGQEGEIVVRAEFTFLGYYGNDQARGDMLDGDGWLHSGDIGRFDDDGYLYVVDRKKEMFKYNNFPISPTEIESVIQRIEGVAAVCVVGIPGEPNDLATALVVRKSDCAEVVDATETVRKVNQQLPDYKHLRGGVYFAKELPLTPSGKVLRRKVRDFILSMKSNKSE</sequence>
<evidence type="ECO:0000259" key="5">
    <source>
        <dbReference type="Pfam" id="PF13193"/>
    </source>
</evidence>
<dbReference type="EnsemblMetazoa" id="AALFPA23_001249.R1076">
    <property type="protein sequence ID" value="AALFPA23_001249.P1076"/>
    <property type="gene ID" value="AALFPA23_001249"/>
</dbReference>
<dbReference type="PANTHER" id="PTHR24096">
    <property type="entry name" value="LONG-CHAIN-FATTY-ACID--COA LIGASE"/>
    <property type="match status" value="1"/>
</dbReference>